<dbReference type="EMBL" id="PVMZ01000033">
    <property type="protein sequence ID" value="PRX10579.1"/>
    <property type="molecule type" value="Genomic_DNA"/>
</dbReference>
<protein>
    <submittedName>
        <fullName evidence="8">RHS repeat-associated protein</fullName>
    </submittedName>
</protein>
<feature type="region of interest" description="Disordered" evidence="4">
    <location>
        <begin position="188"/>
        <end position="240"/>
    </location>
</feature>
<dbReference type="PANTHER" id="PTHR32305:SF15">
    <property type="entry name" value="PROTEIN RHSA-RELATED"/>
    <property type="match status" value="1"/>
</dbReference>
<dbReference type="Proteomes" id="UP000239415">
    <property type="component" value="Unassembled WGS sequence"/>
</dbReference>
<dbReference type="Pfam" id="PF00652">
    <property type="entry name" value="Ricin_B_lectin"/>
    <property type="match status" value="2"/>
</dbReference>
<dbReference type="Pfam" id="PF07591">
    <property type="entry name" value="PT-HINT"/>
    <property type="match status" value="1"/>
</dbReference>
<dbReference type="SMART" id="SM00560">
    <property type="entry name" value="LamGL"/>
    <property type="match status" value="1"/>
</dbReference>
<organism evidence="8 9">
    <name type="scientific">Actinoplanes italicus</name>
    <dbReference type="NCBI Taxonomy" id="113567"/>
    <lineage>
        <taxon>Bacteria</taxon>
        <taxon>Bacillati</taxon>
        <taxon>Actinomycetota</taxon>
        <taxon>Actinomycetes</taxon>
        <taxon>Micromonosporales</taxon>
        <taxon>Micromonosporaceae</taxon>
        <taxon>Actinoplanes</taxon>
    </lineage>
</organism>
<evidence type="ECO:0000259" key="6">
    <source>
        <dbReference type="SMART" id="SM00458"/>
    </source>
</evidence>
<dbReference type="Gene3D" id="2.170.16.10">
    <property type="entry name" value="Hedgehog/Intein (Hint) domain"/>
    <property type="match status" value="1"/>
</dbReference>
<evidence type="ECO:0000259" key="7">
    <source>
        <dbReference type="SMART" id="SM00560"/>
    </source>
</evidence>
<feature type="region of interest" description="Disordered" evidence="4">
    <location>
        <begin position="60"/>
        <end position="134"/>
    </location>
</feature>
<keyword evidence="9" id="KW-1185">Reference proteome</keyword>
<feature type="domain" description="Ricin B lectin" evidence="6">
    <location>
        <begin position="1517"/>
        <end position="1647"/>
    </location>
</feature>
<evidence type="ECO:0000256" key="1">
    <source>
        <dbReference type="ARBA" id="ARBA00022729"/>
    </source>
</evidence>
<dbReference type="Gene3D" id="3.40.570.10">
    <property type="entry name" value="Extracellular Endonuclease, subunit A"/>
    <property type="match status" value="1"/>
</dbReference>
<sequence length="3947" mass="423460">MRRRIAVVTALTVGLSLGVPPEVVPEGDGWPLSGLVSVLRQPPALAAVTGLPVQVTAGDPADASDAVSSAATSADVGPGKGATKAPETTDPGQPASPEAKPFTTPPKLGDESSFDEATSERLPEKSSATYDEFRNEDGSITRHIYDSPVNYKASDGTYQPIDATLTPQGDRLEAGANSIDVSLSAVGADAAAPATTEPSPVTTEPSPATTESPLASTGPSPASTDASPETASLPAAERVESADEALVSVTASGRTIAYDLAGAAAVPAIVDGETATYRDILPHTDLELRSLNNGLKETLILKSPAAGNEWVFPLKLEGLTAKKQADGSLHLLAADGSVAMLVPRGWMEDSKVDPRSGAPAESSQVRYDLITVDGGPALKVTADAAWLNDPVRQYPVRVDPTLQTADTGDVFVDDTSTTGNHNGDDLPVGTWDGGSTRSRSFIHFDRFDNDKLVGTQIMSAKLSLWHSWSYNCTNTEPVYVHRVTQSWTVADIVAAGGTLASGPSYSTPISAETINSDTAACRNTGSNPGNGTRVAMDLPIHIFNGWSLGTLSNFGLALTASETQSAGFKRFTSANYGTSTNPYLELTYDYNAEPQVNEQYPGYGAATTTLTPELIADALDPDNWPKSLQYKFIVYAKDNKTTIAETDWTTKRSWVVPAGKLQWNESYYWTVLVRDGLADNSRYATKHLLVTPVPQPSVTSSLSQNSGQGFDPVIGNYTTSARDAMVNTVGPPLEIVRSYNSIDPRTDQAFGAGWSSVADAKVVEKSQTTSGSTVLNTVVVTYPTGRELAFGRNSDGSYSSPAGKSLTLAAIPAAQEDGYLLREKDGTTYRFSRKPVAGKLVLLSITDNGGRQQKFHYTGNRLTSIESASGRKLHLAWTTTTPPRVSTVSTDPAFPENPSSVSTWTYRYTGDNLTAVCPPVNPDKCHTYQYGTASSLYPTAVTNTRPSSYWRLNETSGTRAESTTLENGGADVGTYNNSVALGQAGPMAGTTSTVAGFDGTSSQVRLPAGIANDASNQAVAMWFKATAGTGVLLSQSGEDANSTATTTHRAYNPTLYVGWDGRLMGSFPKALSRDQKTPLTVAATGKCLAVKGNSAANDTMVELTGCNGANNQLFTWTTVGQLKVDTGGETKCLEPEDQNTTNGTLIVTRPCSPNSEYQRWDVRANGQIVHLYSYACMDSSVSVKLENIVGAAMRIMACGKDRPLDQTILPRTHDPLASSVNIVDGKWHFVVLSTSGNKQEMYLDGNPTPVDYQTGITIQDIGPRSAFLGKGFLGGGWPNGGIQSNHDNKGTRNHFKGSIGEVAVFDNAVDSKVVTELWAAQTFTKPATKLLTRVARPSEAASASITYNTVTGRVSEVTDGNGEKWTPEPPTVTGTTQVYESAVLGGAPTNYWRMAETGTQIAKNEINGSDANYNNVLLGREAGPFDAPDPIFPGRRKNPAPTFRAEDSSYLALPAGVTPPNSSSVSMWFKTSSTARTVLLGMQYSSTQSATRYDRPTMWISPDGKLRALSPSNTPTGPINAVQVAGKCLDLNGGASADGTAVQSWACNGSIAQNWQLVPVGTDFSKYTIRAFNKCLTPAGGATANGTKLTLWTCNGDTSQQWQASAGRLYNLKSQRCLDIPNGSGNNGIDLTLWDCNTTVAQGWLPSLTSNTKVNDDKWHHAVLTTNGKNQTLYVDGAKAQSSTGSTDMNPNTTARYTLGAGYVEGAPANFYYVDSAATSYFSGSIAEVAFYSSEIDATQASYQFKARDAAKKGPFGQVDYTITGPDGIKTTTVNDLVYGRKVADVNGRGNETRYGYSGKGHLRTVTDANGNMTINEHDDRGNVVSVTTCQDRSADNCSTSYSKYFLDTSDPTHIRNDRLIEQRGPGSESATQSNYLTTYTYDPVTGNRLTETDPIGRRTTITYTTANSANGAFDGVQTVAGLPWRIVKPDGGMQTIRYHRNGDVAEVIDPAGAVTRYRYDGLGRTVEEVQLADPGVPGSTDATTTYAHDALDRVVEVRAPEVANAVNGERHRPVTTVVYNVDGLMESETVSDARGGDASRTVSYGYDGKGRRISETDENNDTTRLKYDAYGRVVEQIHADDSVVKTEFDAAGNETATIVVNGTRDELGNKKDLTVRKLAYDPAGRLASETDTMGVTSYTYTDNNLLVTTTRTSVCTDKSPQSCTPQSYVLEHNSYDKTGKVEVQLTNNNRTKTTRAYDNAGRNISSILEVTEPGKPTTYRTTTFTYSPDDEVLSTQAWNDKTLLSRSDTAYDRLGRRQQQTTYLSAGQTPVARWKLNETAGATATDSAGNNHGTVTGGVTWSEAHAGTAADAQNSRAARFDGTAPGGIIGQPAVDIQRPYTLTAWANLESTTGQSDRYVASMNGDTGSSALKLLYHKDSASWQLAMSYRKADGTIDWLTSQEKVPATTGAWTHLAVAVNPATQAGATSTADLYVAGVRKAGISTTEPLNNRATDLRIGAAADSTGTFLGTIDDVRLYQSALTAAEIGQVRAGTLEASGQVSRTTFDLSTDGSVTSVTDPHGRITRIENDAIGRAVKTFQPEVHVEGHGSVLPTTKIGYNTFGEVTDQEDPNGNKSVNRYDGVGRLVESQAPSYTRPDKVTVTAKRTVVYNEVGQVTSSTDPRGYTTEYRYDELGRTTEITAPDTGKTRYEYADSGDLLKLTDPNGAVTASTYDYLGRTVSSTTAVREDNAGYTTNYAYGDGSDWRMSVTSPKLVVSTVKFNSAGEPIEAIDGATNSTKTTYDLLGRPVTTLAADGTYSTVTYDFAGRAVRQSDHAAPATAGDVGAELRRKEQTYDIAGSPVRITNAYKPGLNDPASPDAKHETTFEYDVLGRLTEQYEPVSASETIHTSFRYDAAGNRTKFTDGRRHDFLTEYNSWGLPEKQIEPATAATPNPTDRTFTMSYNEAGLLARLDSPGGVSIESRYDNMGRLERSIGSGAQVATTDRTYKFDKAGRMTEFSGSAGTNTIEYNDRGLPEKITGVSGNSAYTYNEDGALASRTDGAGTTSYLYEFGRLKSTTNTAASVDMTYEYNNLNQVKSIRYGATGGNVRQFGYDGLHRLVSDELKTNGGTGATVGKIAYGWNTSGTLNSKVTTGFNGASSNSYKYDWAGRLTEWNNGTNPVLYVYDQSGNRLQAGTKTFTYDERNQLVDDSAGTVYQYTPRGTLASTTLAGQTTETRTDAFNQVIHQGTKTGGTSTYSYDGLGRMIQPGLTFTGLGNDLAADGTTAYVRDPAGDLVGVASGSNKRYAWTDIHTDVVGEFGATGAALTGSVSYDPWGKILAGGGMVGKLGYQQEWTDQGTGKVNMWSRWYDPETGAFDTRDTANNNPTPTSGASNRFAYAEGNPVTNTDTTGNAVDGKCGEYDYACELKKYQAAMKLYTAAMEQRDRDMKAVGLEIAAQEAEYLRAERESNTPLLDILLQVGIGMLLDMIGYNSLMGCIGGALMDCVDLALNGLGPFKAAKMLGSLIKAVDRALSGYRTWKRIVEGAQAAMRQAQGVLNAARKHLNDIVAKVPFKPKMPKKKVKPPEKKQKKQKQEQKRQESKQKQEEKPQASKQAREKAPRTDPKEQSRPKGATKPESPESKNSGQQRKDLERPERNVVEPDNNQPVEAGCPKHSFDPDTRVLMADRSTRAISEITIGDEVLATDPETGEEGARQVTLLHANLDRELTDVTVTSAPADTEAKQVNEGKGDRSTRGPTESSVLKTTAHHPFWDVTTSTWVNAAKLTPGESTLIGPAGEIQYVTKVRNHTGAEVMRDLTVDDIHTYYVIASNAPVLVHNYNNCKLDFYDFGDSTSGPGGQVRYGKLDHLGRPTGMWATVTQDMLDQGQPARGLTIKGLPKGQGTIQNLARGHLLADRLGGKRNKSNLAAITQDPLNSPIMRDGIEQTVYDAVKSGQKVQYIVEPLYDGDSLVPRALRISAYGTGPNALKIDPFELKNPAGMFGVGDEDW</sequence>
<feature type="region of interest" description="Disordered" evidence="4">
    <location>
        <begin position="3315"/>
        <end position="3351"/>
    </location>
</feature>
<dbReference type="InterPro" id="IPR050708">
    <property type="entry name" value="T6SS_VgrG/RHS"/>
</dbReference>
<dbReference type="Gene3D" id="2.60.120.200">
    <property type="match status" value="2"/>
</dbReference>
<dbReference type="InterPro" id="IPR044929">
    <property type="entry name" value="DNA/RNA_non-sp_Endonuclease_sf"/>
</dbReference>
<dbReference type="Pfam" id="PF25023">
    <property type="entry name" value="TEN_YD-shell"/>
    <property type="match status" value="1"/>
</dbReference>
<dbReference type="Pfam" id="PF02210">
    <property type="entry name" value="Laminin_G_2"/>
    <property type="match status" value="1"/>
</dbReference>
<proteinExistence type="predicted"/>
<dbReference type="Gene3D" id="2.180.10.10">
    <property type="entry name" value="RHS repeat-associated core"/>
    <property type="match status" value="5"/>
</dbReference>
<comment type="caution">
    <text evidence="8">The sequence shown here is derived from an EMBL/GenBank/DDBJ whole genome shotgun (WGS) entry which is preliminary data.</text>
</comment>
<feature type="compositionally biased region" description="Basic and acidic residues" evidence="4">
    <location>
        <begin position="3587"/>
        <end position="3599"/>
    </location>
</feature>
<dbReference type="NCBIfam" id="TIGR01643">
    <property type="entry name" value="YD_repeat_2x"/>
    <property type="match status" value="4"/>
</dbReference>
<dbReference type="Pfam" id="PF20148">
    <property type="entry name" value="DUF6531"/>
    <property type="match status" value="1"/>
</dbReference>
<dbReference type="InterPro" id="IPR044927">
    <property type="entry name" value="Endonuclea_NS_2"/>
</dbReference>
<feature type="compositionally biased region" description="Basic and acidic residues" evidence="4">
    <location>
        <begin position="3523"/>
        <end position="3569"/>
    </location>
</feature>
<dbReference type="CDD" id="cd00081">
    <property type="entry name" value="Hint"/>
    <property type="match status" value="1"/>
</dbReference>
<keyword evidence="1" id="KW-0732">Signal</keyword>
<feature type="compositionally biased region" description="Basic and acidic residues" evidence="4">
    <location>
        <begin position="3679"/>
        <end position="3693"/>
    </location>
</feature>
<feature type="compositionally biased region" description="Low complexity" evidence="4">
    <location>
        <begin position="188"/>
        <end position="213"/>
    </location>
</feature>
<dbReference type="InterPro" id="IPR022385">
    <property type="entry name" value="Rhs_assc_core"/>
</dbReference>
<dbReference type="InterPro" id="IPR001791">
    <property type="entry name" value="Laminin_G"/>
</dbReference>
<keyword evidence="3" id="KW-1015">Disulfide bond</keyword>
<dbReference type="PANTHER" id="PTHR32305">
    <property type="match status" value="1"/>
</dbReference>
<evidence type="ECO:0000259" key="5">
    <source>
        <dbReference type="SMART" id="SM00306"/>
    </source>
</evidence>
<feature type="domain" description="Ricin B lectin" evidence="6">
    <location>
        <begin position="1076"/>
        <end position="1196"/>
    </location>
</feature>
<evidence type="ECO:0000256" key="4">
    <source>
        <dbReference type="SAM" id="MobiDB-lite"/>
    </source>
</evidence>
<evidence type="ECO:0000256" key="3">
    <source>
        <dbReference type="ARBA" id="ARBA00023157"/>
    </source>
</evidence>
<gene>
    <name evidence="8" type="ORF">CLV67_13359</name>
</gene>
<keyword evidence="2" id="KW-0677">Repeat</keyword>
<dbReference type="InterPro" id="IPR003587">
    <property type="entry name" value="Hint_dom_N"/>
</dbReference>
<dbReference type="InterPro" id="IPR036844">
    <property type="entry name" value="Hint_dom_sf"/>
</dbReference>
<feature type="compositionally biased region" description="Polar residues" evidence="4">
    <location>
        <begin position="3321"/>
        <end position="3333"/>
    </location>
</feature>
<feature type="compositionally biased region" description="Low complexity" evidence="4">
    <location>
        <begin position="60"/>
        <end position="75"/>
    </location>
</feature>
<dbReference type="InterPro" id="IPR013320">
    <property type="entry name" value="ConA-like_dom_sf"/>
</dbReference>
<dbReference type="SMART" id="SM00306">
    <property type="entry name" value="HintN"/>
    <property type="match status" value="1"/>
</dbReference>
<dbReference type="InterPro" id="IPR035992">
    <property type="entry name" value="Ricin_B-like_lectins"/>
</dbReference>
<dbReference type="SUPFAM" id="SSF50370">
    <property type="entry name" value="Ricin B-like lectins"/>
    <property type="match status" value="2"/>
</dbReference>
<name>A0A2T0JSH6_9ACTN</name>
<dbReference type="SUPFAM" id="SSF49899">
    <property type="entry name" value="Concanavalin A-like lectins/glucanases"/>
    <property type="match status" value="3"/>
</dbReference>
<feature type="region of interest" description="Disordered" evidence="4">
    <location>
        <begin position="3508"/>
        <end position="3619"/>
    </location>
</feature>
<dbReference type="InterPro" id="IPR031325">
    <property type="entry name" value="RHS_repeat"/>
</dbReference>
<dbReference type="OrthoDB" id="4981820at2"/>
<dbReference type="InterPro" id="IPR045351">
    <property type="entry name" value="DUF6531"/>
</dbReference>
<dbReference type="CDD" id="cd23451">
    <property type="entry name" value="beta-trefoil_Ricin_laminarinase"/>
    <property type="match status" value="1"/>
</dbReference>
<dbReference type="InterPro" id="IPR006530">
    <property type="entry name" value="YD"/>
</dbReference>
<accession>A0A2T0JSH6</accession>
<evidence type="ECO:0000313" key="8">
    <source>
        <dbReference type="EMBL" id="PRX10579.1"/>
    </source>
</evidence>
<feature type="region of interest" description="Disordered" evidence="4">
    <location>
        <begin position="3671"/>
        <end position="3701"/>
    </location>
</feature>
<dbReference type="InterPro" id="IPR056823">
    <property type="entry name" value="TEN-like_YD-shell"/>
</dbReference>
<evidence type="ECO:0000313" key="9">
    <source>
        <dbReference type="Proteomes" id="UP000239415"/>
    </source>
</evidence>
<dbReference type="SUPFAM" id="SSF51294">
    <property type="entry name" value="Hedgehog/intein (Hint) domain"/>
    <property type="match status" value="1"/>
</dbReference>
<dbReference type="CDD" id="cd00110">
    <property type="entry name" value="LamG"/>
    <property type="match status" value="1"/>
</dbReference>
<feature type="compositionally biased region" description="Polar residues" evidence="4">
    <location>
        <begin position="214"/>
        <end position="230"/>
    </location>
</feature>
<dbReference type="InterPro" id="IPR000772">
    <property type="entry name" value="Ricin_B_lectin"/>
</dbReference>
<feature type="domain" description="Hint" evidence="5">
    <location>
        <begin position="3613"/>
        <end position="3734"/>
    </location>
</feature>
<dbReference type="PROSITE" id="PS50231">
    <property type="entry name" value="RICIN_B_LECTIN"/>
    <property type="match status" value="2"/>
</dbReference>
<dbReference type="Pfam" id="PF13930">
    <property type="entry name" value="Endonuclea_NS_2"/>
    <property type="match status" value="1"/>
</dbReference>
<dbReference type="SMART" id="SM00458">
    <property type="entry name" value="RICIN"/>
    <property type="match status" value="2"/>
</dbReference>
<dbReference type="Gene3D" id="2.80.10.50">
    <property type="match status" value="4"/>
</dbReference>
<dbReference type="NCBIfam" id="TIGR03696">
    <property type="entry name" value="Rhs_assc_core"/>
    <property type="match status" value="1"/>
</dbReference>
<dbReference type="InterPro" id="IPR006558">
    <property type="entry name" value="LamG-like"/>
</dbReference>
<evidence type="ECO:0000256" key="2">
    <source>
        <dbReference type="ARBA" id="ARBA00022737"/>
    </source>
</evidence>
<dbReference type="Pfam" id="PF13385">
    <property type="entry name" value="Laminin_G_3"/>
    <property type="match status" value="1"/>
</dbReference>
<reference evidence="8 9" key="1">
    <citation type="submission" date="2018-03" db="EMBL/GenBank/DDBJ databases">
        <title>Genomic Encyclopedia of Archaeal and Bacterial Type Strains, Phase II (KMG-II): from individual species to whole genera.</title>
        <authorList>
            <person name="Goeker M."/>
        </authorList>
    </citation>
    <scope>NUCLEOTIDE SEQUENCE [LARGE SCALE GENOMIC DNA]</scope>
    <source>
        <strain evidence="8 9">DSM 43146</strain>
    </source>
</reference>
<dbReference type="Pfam" id="PF05593">
    <property type="entry name" value="RHS_repeat"/>
    <property type="match status" value="3"/>
</dbReference>
<feature type="domain" description="LamG-like jellyroll fold" evidence="7">
    <location>
        <begin position="2339"/>
        <end position="2485"/>
    </location>
</feature>